<dbReference type="Proteomes" id="UP000030103">
    <property type="component" value="Unassembled WGS sequence"/>
</dbReference>
<dbReference type="PANTHER" id="PTHR34182">
    <property type="entry name" value="PROTEIN-EXPORT MEMBRANE PROTEIN SECG"/>
    <property type="match status" value="1"/>
</dbReference>
<dbReference type="OrthoDB" id="1122493at2"/>
<dbReference type="PANTHER" id="PTHR34182:SF1">
    <property type="entry name" value="PROTEIN-EXPORT MEMBRANE PROTEIN SECG"/>
    <property type="match status" value="1"/>
</dbReference>
<dbReference type="RefSeq" id="WP_025004089.1">
    <property type="nucleotide sequence ID" value="NZ_JASBZX010000008.1"/>
</dbReference>
<dbReference type="Proteomes" id="UP000254156">
    <property type="component" value="Unassembled WGS sequence"/>
</dbReference>
<keyword evidence="7 10" id="KW-1133">Transmembrane helix</keyword>
<accession>A0A0A2GE16</accession>
<evidence type="ECO:0000256" key="6">
    <source>
        <dbReference type="ARBA" id="ARBA00022927"/>
    </source>
</evidence>
<dbReference type="InterPro" id="IPR004692">
    <property type="entry name" value="SecG"/>
</dbReference>
<evidence type="ECO:0000256" key="9">
    <source>
        <dbReference type="ARBA" id="ARBA00023136"/>
    </source>
</evidence>
<keyword evidence="6 10" id="KW-0653">Protein transport</keyword>
<evidence type="ECO:0000313" key="14">
    <source>
        <dbReference type="Proteomes" id="UP000030103"/>
    </source>
</evidence>
<evidence type="ECO:0000313" key="13">
    <source>
        <dbReference type="EMBL" id="SUB88904.1"/>
    </source>
</evidence>
<evidence type="ECO:0000313" key="12">
    <source>
        <dbReference type="EMBL" id="KGN74445.1"/>
    </source>
</evidence>
<organism evidence="12 14">
    <name type="scientific">Porphyromonas macacae</name>
    <dbReference type="NCBI Taxonomy" id="28115"/>
    <lineage>
        <taxon>Bacteria</taxon>
        <taxon>Pseudomonadati</taxon>
        <taxon>Bacteroidota</taxon>
        <taxon>Bacteroidia</taxon>
        <taxon>Bacteroidales</taxon>
        <taxon>Porphyromonadaceae</taxon>
        <taxon>Porphyromonas</taxon>
    </lineage>
</organism>
<reference evidence="12 14" key="1">
    <citation type="submission" date="2014-09" db="EMBL/GenBank/DDBJ databases">
        <title>Draft Genome Sequence of Porphyromonas macacae COT-192_OH2859.</title>
        <authorList>
            <person name="Wallis C."/>
            <person name="Deusch O."/>
            <person name="O'Flynn C."/>
            <person name="Davis I."/>
            <person name="Horsfall A."/>
            <person name="Kirkwood N."/>
            <person name="Harris S."/>
            <person name="Eisen J.A."/>
            <person name="Coil D.A."/>
            <person name="Darling A.E."/>
            <person name="Jospin G."/>
            <person name="Alexiev A."/>
        </authorList>
    </citation>
    <scope>NUCLEOTIDE SEQUENCE [LARGE SCALE GENOMIC DNA]</scope>
    <source>
        <strain evidence="14">COT-192 OH2859</strain>
        <strain evidence="12">COT-192_OH2859</strain>
    </source>
</reference>
<dbReference type="GO" id="GO:0009306">
    <property type="term" value="P:protein secretion"/>
    <property type="evidence" value="ECO:0007669"/>
    <property type="project" value="UniProtKB-UniRule"/>
</dbReference>
<evidence type="ECO:0000256" key="4">
    <source>
        <dbReference type="ARBA" id="ARBA00022475"/>
    </source>
</evidence>
<dbReference type="Pfam" id="PF03840">
    <property type="entry name" value="SecG"/>
    <property type="match status" value="1"/>
</dbReference>
<protein>
    <recommendedName>
        <fullName evidence="10">Protein-export membrane protein SecG</fullName>
    </recommendedName>
</protein>
<keyword evidence="8 10" id="KW-0811">Translocation</keyword>
<evidence type="ECO:0000313" key="15">
    <source>
        <dbReference type="Proteomes" id="UP000254156"/>
    </source>
</evidence>
<comment type="caution">
    <text evidence="10">Lacks conserved residue(s) required for the propagation of feature annotation.</text>
</comment>
<dbReference type="STRING" id="28115.HQ47_05230"/>
<feature type="transmembrane region" description="Helical" evidence="10">
    <location>
        <begin position="55"/>
        <end position="75"/>
    </location>
</feature>
<evidence type="ECO:0000256" key="8">
    <source>
        <dbReference type="ARBA" id="ARBA00023010"/>
    </source>
</evidence>
<dbReference type="GO" id="GO:0005886">
    <property type="term" value="C:plasma membrane"/>
    <property type="evidence" value="ECO:0007669"/>
    <property type="project" value="UniProtKB-SubCell"/>
</dbReference>
<evidence type="ECO:0000256" key="1">
    <source>
        <dbReference type="ARBA" id="ARBA00004651"/>
    </source>
</evidence>
<dbReference type="GO" id="GO:0015450">
    <property type="term" value="F:protein-transporting ATPase activity"/>
    <property type="evidence" value="ECO:0007669"/>
    <property type="project" value="UniProtKB-UniRule"/>
</dbReference>
<keyword evidence="5 10" id="KW-0812">Transmembrane</keyword>
<name>A0A0A2GE16_9PORP</name>
<proteinExistence type="inferred from homology"/>
<dbReference type="AlphaFoldDB" id="A0A0A2GE16"/>
<comment type="subcellular location">
    <subcellularLocation>
        <location evidence="1 10">Cell membrane</location>
        <topology evidence="1 10">Multi-pass membrane protein</topology>
    </subcellularLocation>
</comment>
<evidence type="ECO:0000256" key="10">
    <source>
        <dbReference type="RuleBase" id="RU365087"/>
    </source>
</evidence>
<keyword evidence="14" id="KW-1185">Reference proteome</keyword>
<keyword evidence="3 10" id="KW-0813">Transport</keyword>
<keyword evidence="9 10" id="KW-0472">Membrane</keyword>
<comment type="function">
    <text evidence="10">Involved in protein export. Participates in an early event of protein translocation.</text>
</comment>
<evidence type="ECO:0000256" key="7">
    <source>
        <dbReference type="ARBA" id="ARBA00022989"/>
    </source>
</evidence>
<evidence type="ECO:0000256" key="5">
    <source>
        <dbReference type="ARBA" id="ARBA00022692"/>
    </source>
</evidence>
<dbReference type="GO" id="GO:0043952">
    <property type="term" value="P:protein transport by the Sec complex"/>
    <property type="evidence" value="ECO:0007669"/>
    <property type="project" value="TreeGrafter"/>
</dbReference>
<dbReference type="NCBIfam" id="TIGR00810">
    <property type="entry name" value="secG"/>
    <property type="match status" value="1"/>
</dbReference>
<evidence type="ECO:0000256" key="2">
    <source>
        <dbReference type="ARBA" id="ARBA00008445"/>
    </source>
</evidence>
<sequence length="135" mass="14405">MYIFLTILIVLAALFLVFIVVIQNSKGGGLAAGFASSNQIMGVRKTTDFLEKTTWWLAGIIAVLSIVSAHFLHTGKVNPETNMQRAIEQKAVLPQPKATATPNFGNEVQETAPAATENPAQPVEETPAEPATSAN</sequence>
<dbReference type="EMBL" id="UGTF01000002">
    <property type="protein sequence ID" value="SUB88904.1"/>
    <property type="molecule type" value="Genomic_DNA"/>
</dbReference>
<feature type="region of interest" description="Disordered" evidence="11">
    <location>
        <begin position="96"/>
        <end position="135"/>
    </location>
</feature>
<gene>
    <name evidence="12" type="ORF">HQ47_05230</name>
    <name evidence="13" type="ORF">NCTC11632_00990</name>
</gene>
<dbReference type="eggNOG" id="COG1314">
    <property type="taxonomic scope" value="Bacteria"/>
</dbReference>
<dbReference type="EMBL" id="JRFA01000014">
    <property type="protein sequence ID" value="KGN74445.1"/>
    <property type="molecule type" value="Genomic_DNA"/>
</dbReference>
<reference evidence="13 15" key="2">
    <citation type="submission" date="2018-06" db="EMBL/GenBank/DDBJ databases">
        <authorList>
            <consortium name="Pathogen Informatics"/>
            <person name="Doyle S."/>
        </authorList>
    </citation>
    <scope>NUCLEOTIDE SEQUENCE [LARGE SCALE GENOMIC DNA]</scope>
    <source>
        <strain evidence="13 15">NCTC11632</strain>
    </source>
</reference>
<dbReference type="GO" id="GO:0065002">
    <property type="term" value="P:intracellular protein transmembrane transport"/>
    <property type="evidence" value="ECO:0007669"/>
    <property type="project" value="TreeGrafter"/>
</dbReference>
<evidence type="ECO:0000256" key="11">
    <source>
        <dbReference type="SAM" id="MobiDB-lite"/>
    </source>
</evidence>
<evidence type="ECO:0000256" key="3">
    <source>
        <dbReference type="ARBA" id="ARBA00022448"/>
    </source>
</evidence>
<keyword evidence="4 10" id="KW-1003">Cell membrane</keyword>
<feature type="compositionally biased region" description="Polar residues" evidence="11">
    <location>
        <begin position="98"/>
        <end position="109"/>
    </location>
</feature>
<comment type="similarity">
    <text evidence="2 10">Belongs to the SecG family.</text>
</comment>